<protein>
    <submittedName>
        <fullName evidence="2">Uncharacterized protein</fullName>
    </submittedName>
</protein>
<accession>A0ABR3GVI2</accession>
<evidence type="ECO:0000313" key="2">
    <source>
        <dbReference type="EMBL" id="KAL0639596.1"/>
    </source>
</evidence>
<dbReference type="Proteomes" id="UP001447188">
    <property type="component" value="Unassembled WGS sequence"/>
</dbReference>
<evidence type="ECO:0000256" key="1">
    <source>
        <dbReference type="SAM" id="MobiDB-lite"/>
    </source>
</evidence>
<comment type="caution">
    <text evidence="2">The sequence shown here is derived from an EMBL/GenBank/DDBJ whole genome shotgun (WGS) entry which is preliminary data.</text>
</comment>
<feature type="region of interest" description="Disordered" evidence="1">
    <location>
        <begin position="181"/>
        <end position="224"/>
    </location>
</feature>
<gene>
    <name evidence="2" type="ORF">Q9L58_001426</name>
</gene>
<evidence type="ECO:0000313" key="3">
    <source>
        <dbReference type="Proteomes" id="UP001447188"/>
    </source>
</evidence>
<name>A0ABR3GVI2_9PEZI</name>
<feature type="compositionally biased region" description="Polar residues" evidence="1">
    <location>
        <begin position="123"/>
        <end position="133"/>
    </location>
</feature>
<keyword evidence="3" id="KW-1185">Reference proteome</keyword>
<sequence length="224" mass="24701">MPQPHIWARHHPNRRPENCRWLFGQEVNLLTFQRDGNWRAFVVPEACALKSLRGNDNILHISAHILQSTSKGAIERLNYEIGEKIGQILKFDSDGILQLQESEIPEYYTVDKAPIPTRSVEISTMSNSAQTTLEPEGNGESGKDKEQEGYFMAEEAPDEKSPSTSLGSTVQAQGFFPDLEVRHGSSCSQPHATAENCSPNISAPGDAFTPGTLVVSESIGRPVR</sequence>
<feature type="compositionally biased region" description="Polar residues" evidence="1">
    <location>
        <begin position="185"/>
        <end position="201"/>
    </location>
</feature>
<organism evidence="2 3">
    <name type="scientific">Discina gigas</name>
    <dbReference type="NCBI Taxonomy" id="1032678"/>
    <lineage>
        <taxon>Eukaryota</taxon>
        <taxon>Fungi</taxon>
        <taxon>Dikarya</taxon>
        <taxon>Ascomycota</taxon>
        <taxon>Pezizomycotina</taxon>
        <taxon>Pezizomycetes</taxon>
        <taxon>Pezizales</taxon>
        <taxon>Discinaceae</taxon>
        <taxon>Discina</taxon>
    </lineage>
</organism>
<reference evidence="2 3" key="1">
    <citation type="submission" date="2024-02" db="EMBL/GenBank/DDBJ databases">
        <title>Discinaceae phylogenomics.</title>
        <authorList>
            <person name="Dirks A.C."/>
            <person name="James T.Y."/>
        </authorList>
    </citation>
    <scope>NUCLEOTIDE SEQUENCE [LARGE SCALE GENOMIC DNA]</scope>
    <source>
        <strain evidence="2 3">ACD0624</strain>
    </source>
</reference>
<feature type="region of interest" description="Disordered" evidence="1">
    <location>
        <begin position="123"/>
        <end position="145"/>
    </location>
</feature>
<proteinExistence type="predicted"/>
<dbReference type="EMBL" id="JBBBZM010000010">
    <property type="protein sequence ID" value="KAL0639596.1"/>
    <property type="molecule type" value="Genomic_DNA"/>
</dbReference>